<dbReference type="EC" id="2.3.2.3" evidence="6"/>
<dbReference type="EMBL" id="JACDUT010000001">
    <property type="protein sequence ID" value="MBA2873721.1"/>
    <property type="molecule type" value="Genomic_DNA"/>
</dbReference>
<dbReference type="GO" id="GO:0006629">
    <property type="term" value="P:lipid metabolic process"/>
    <property type="evidence" value="ECO:0007669"/>
    <property type="project" value="UniProtKB-KW"/>
</dbReference>
<evidence type="ECO:0000313" key="7">
    <source>
        <dbReference type="EMBL" id="MBA2873721.1"/>
    </source>
</evidence>
<dbReference type="GO" id="GO:0046677">
    <property type="term" value="P:response to antibiotic"/>
    <property type="evidence" value="ECO:0007669"/>
    <property type="project" value="UniProtKB-KW"/>
</dbReference>
<organism evidence="7 8">
    <name type="scientific">Thermaerobacillus caldiproteolyticus</name>
    <dbReference type="NCBI Taxonomy" id="247480"/>
    <lineage>
        <taxon>Bacteria</taxon>
        <taxon>Bacillati</taxon>
        <taxon>Bacillota</taxon>
        <taxon>Bacilli</taxon>
        <taxon>Bacillales</taxon>
        <taxon>Anoxybacillaceae</taxon>
        <taxon>Thermaerobacillus</taxon>
    </lineage>
</organism>
<feature type="transmembrane region" description="Helical" evidence="6">
    <location>
        <begin position="150"/>
        <end position="173"/>
    </location>
</feature>
<dbReference type="Pfam" id="PF03706">
    <property type="entry name" value="LPG_synthase_TM"/>
    <property type="match status" value="1"/>
</dbReference>
<evidence type="ECO:0000256" key="3">
    <source>
        <dbReference type="ARBA" id="ARBA00022692"/>
    </source>
</evidence>
<feature type="transmembrane region" description="Helical" evidence="6">
    <location>
        <begin position="126"/>
        <end position="144"/>
    </location>
</feature>
<comment type="catalytic activity">
    <reaction evidence="6">
        <text>L-lysyl-tRNA(Lys) + a 1,2-diacyl-sn-glycero-3-phospho-(1'-sn-glycerol) = a 1,2-diacyl-sn-glycero-3-phospho-1'-(3'-O-L-lysyl)-sn-glycerol + tRNA(Lys)</text>
        <dbReference type="Rhea" id="RHEA:10668"/>
        <dbReference type="Rhea" id="RHEA-COMP:9696"/>
        <dbReference type="Rhea" id="RHEA-COMP:9697"/>
        <dbReference type="ChEBI" id="CHEBI:64716"/>
        <dbReference type="ChEBI" id="CHEBI:75792"/>
        <dbReference type="ChEBI" id="CHEBI:78442"/>
        <dbReference type="ChEBI" id="CHEBI:78529"/>
        <dbReference type="EC" id="2.3.2.3"/>
    </reaction>
</comment>
<dbReference type="GO" id="GO:0050071">
    <property type="term" value="F:phosphatidylglycerol lysyltransferase activity"/>
    <property type="evidence" value="ECO:0007669"/>
    <property type="project" value="UniProtKB-EC"/>
</dbReference>
<sequence length="319" mass="36169">MKHKYGKITIRLIGIGLVVTFLWLTYHYFEGSKLLDHFHLLLTAPDKLTVMFVVYGVSFWLRALVWKSYVGKDISLTVYLKGLFMSLLINHLAPMKIGDIARVAVLAKQRGVSVDESIHSVAVMRIMDMLVLCLFSACGMYMYLNRFPIRTSMFIFLGITGTVMIVAVLLRKWNVKFIRKHMHMFLDALVGRRGVYIVSFIAFSWICEAIVIYEMANMLGLSLSIFESVWVNSVTVSGQVFQIAPGGLATYEAVMAFAITRIVPLWDKAYMAAIVTHAFKFAFSYIIGLVVFVASPKEVQLVRSLLKKGVREYEKSIKS</sequence>
<keyword evidence="8" id="KW-1185">Reference proteome</keyword>
<protein>
    <recommendedName>
        <fullName evidence="6">Phosphatidylglycerol lysyltransferase</fullName>
        <ecNumber evidence="6">2.3.2.3</ecNumber>
    </recommendedName>
    <alternativeName>
        <fullName evidence="6">Lysylphosphatidylglycerol synthase</fullName>
    </alternativeName>
</protein>
<evidence type="ECO:0000256" key="4">
    <source>
        <dbReference type="ARBA" id="ARBA00022989"/>
    </source>
</evidence>
<name>A0A7V9Z491_9BACL</name>
<keyword evidence="6" id="KW-0808">Transferase</keyword>
<keyword evidence="6" id="KW-0443">Lipid metabolism</keyword>
<comment type="similarity">
    <text evidence="6">Belongs to the LPG synthase family.</text>
</comment>
<dbReference type="PANTHER" id="PTHR39087">
    <property type="entry name" value="UPF0104 MEMBRANE PROTEIN MJ1595"/>
    <property type="match status" value="1"/>
</dbReference>
<comment type="function">
    <text evidence="6">Catalyzes the transfer of a lysyl group from L-lysyl-tRNA(Lys) to membrane-bound phosphatidylglycerol (PG), which produces lysylphosphatidylglycerol (LPG), a major component of the bacterial membrane with a positive net charge. LPG synthesis contributes to bacterial virulence as it is involved in the resistance mechanism against cationic antimicrobial peptides (CAMP) produces by the host's immune system (defensins, cathelicidins) and by the competing microorganisms.</text>
</comment>
<dbReference type="InterPro" id="IPR022791">
    <property type="entry name" value="L-PG_synthase/AglD"/>
</dbReference>
<accession>A0A7V9Z491</accession>
<keyword evidence="5 6" id="KW-0472">Membrane</keyword>
<keyword evidence="4 6" id="KW-1133">Transmembrane helix</keyword>
<evidence type="ECO:0000313" key="8">
    <source>
        <dbReference type="Proteomes" id="UP000523087"/>
    </source>
</evidence>
<gene>
    <name evidence="6" type="primary">mprF</name>
    <name evidence="7" type="ORF">HNR31_000473</name>
</gene>
<evidence type="ECO:0000256" key="2">
    <source>
        <dbReference type="ARBA" id="ARBA00022475"/>
    </source>
</evidence>
<evidence type="ECO:0000256" key="1">
    <source>
        <dbReference type="ARBA" id="ARBA00004651"/>
    </source>
</evidence>
<reference evidence="7 8" key="1">
    <citation type="submission" date="2020-07" db="EMBL/GenBank/DDBJ databases">
        <title>Genomic Encyclopedia of Type Strains, Phase IV (KMG-IV): sequencing the most valuable type-strain genomes for metagenomic binning, comparative biology and taxonomic classification.</title>
        <authorList>
            <person name="Goeker M."/>
        </authorList>
    </citation>
    <scope>NUCLEOTIDE SEQUENCE [LARGE SCALE GENOMIC DNA]</scope>
    <source>
        <strain evidence="7 8">DSM 15730</strain>
    </source>
</reference>
<evidence type="ECO:0000256" key="6">
    <source>
        <dbReference type="RuleBase" id="RU363042"/>
    </source>
</evidence>
<dbReference type="AlphaFoldDB" id="A0A7V9Z491"/>
<dbReference type="Proteomes" id="UP000523087">
    <property type="component" value="Unassembled WGS sequence"/>
</dbReference>
<feature type="transmembrane region" description="Helical" evidence="6">
    <location>
        <begin position="270"/>
        <end position="294"/>
    </location>
</feature>
<keyword evidence="3 6" id="KW-0812">Transmembrane</keyword>
<feature type="transmembrane region" description="Helical" evidence="6">
    <location>
        <begin position="12"/>
        <end position="29"/>
    </location>
</feature>
<keyword evidence="2" id="KW-1003">Cell membrane</keyword>
<comment type="subcellular location">
    <subcellularLocation>
        <location evidence="1 6">Cell membrane</location>
        <topology evidence="1 6">Multi-pass membrane protein</topology>
    </subcellularLocation>
</comment>
<dbReference type="RefSeq" id="WP_181554636.1">
    <property type="nucleotide sequence ID" value="NZ_JACDUT010000001.1"/>
</dbReference>
<dbReference type="PANTHER" id="PTHR39087:SF2">
    <property type="entry name" value="UPF0104 MEMBRANE PROTEIN MJ1595"/>
    <property type="match status" value="1"/>
</dbReference>
<feature type="transmembrane region" description="Helical" evidence="6">
    <location>
        <begin position="49"/>
        <end position="66"/>
    </location>
</feature>
<evidence type="ECO:0000256" key="5">
    <source>
        <dbReference type="ARBA" id="ARBA00023136"/>
    </source>
</evidence>
<dbReference type="GO" id="GO:0005886">
    <property type="term" value="C:plasma membrane"/>
    <property type="evidence" value="ECO:0007669"/>
    <property type="project" value="UniProtKB-SubCell"/>
</dbReference>
<feature type="transmembrane region" description="Helical" evidence="6">
    <location>
        <begin position="194"/>
        <end position="213"/>
    </location>
</feature>
<comment type="caution">
    <text evidence="7">The sequence shown here is derived from an EMBL/GenBank/DDBJ whole genome shotgun (WGS) entry which is preliminary data.</text>
</comment>
<keyword evidence="6" id="KW-0046">Antibiotic resistance</keyword>
<proteinExistence type="inferred from homology"/>